<accession>A0A4Q7N4J9</accession>
<dbReference type="OrthoDB" id="636744at2"/>
<evidence type="ECO:0000313" key="2">
    <source>
        <dbReference type="Proteomes" id="UP000293874"/>
    </source>
</evidence>
<comment type="caution">
    <text evidence="1">The sequence shown here is derived from an EMBL/GenBank/DDBJ whole genome shotgun (WGS) entry which is preliminary data.</text>
</comment>
<proteinExistence type="predicted"/>
<dbReference type="AlphaFoldDB" id="A0A4Q7N4J9"/>
<organism evidence="1 2">
    <name type="scientific">Pseudobacter ginsenosidimutans</name>
    <dbReference type="NCBI Taxonomy" id="661488"/>
    <lineage>
        <taxon>Bacteria</taxon>
        <taxon>Pseudomonadati</taxon>
        <taxon>Bacteroidota</taxon>
        <taxon>Chitinophagia</taxon>
        <taxon>Chitinophagales</taxon>
        <taxon>Chitinophagaceae</taxon>
        <taxon>Pseudobacter</taxon>
    </lineage>
</organism>
<evidence type="ECO:0000313" key="1">
    <source>
        <dbReference type="EMBL" id="RZS75929.1"/>
    </source>
</evidence>
<name>A0A4Q7N4J9_9BACT</name>
<keyword evidence="2" id="KW-1185">Reference proteome</keyword>
<protein>
    <recommendedName>
        <fullName evidence="3">Lipoprotein</fullName>
    </recommendedName>
</protein>
<dbReference type="Proteomes" id="UP000293874">
    <property type="component" value="Unassembled WGS sequence"/>
</dbReference>
<dbReference type="PROSITE" id="PS51257">
    <property type="entry name" value="PROKAR_LIPOPROTEIN"/>
    <property type="match status" value="1"/>
</dbReference>
<gene>
    <name evidence="1" type="ORF">EV199_1805</name>
</gene>
<sequence>MKLYNHQNPATLVLAFYLLAGMLFTGCRKEKAPEPSNLDKNYFVIEDNPSDPVDHSIYTFYKSTGIATFYTDSIYKKRVSREGEIPERFAYIKLTFTYAPFGYTNAFYSKLLSSRGNIQALLQLLETEMIPKLPSASIIPSILLLDSFSDHTYKNVQIPHGFTSICGFNTVGITVEDVEMMNSEERKMYTASILAGIAARRLSDLNEAQLQKEFYSISRAATQATIPLDIYSNAPWLLLLPPGEEPAPQGIGFLFYPTFNSPFGDYPCMPREVDDLRAFLTAGFNYTPQEFTDLHPNETLVLQKFNIIRRFIKDAGFRIPD</sequence>
<evidence type="ECO:0008006" key="3">
    <source>
        <dbReference type="Google" id="ProtNLM"/>
    </source>
</evidence>
<dbReference type="RefSeq" id="WP_130540261.1">
    <property type="nucleotide sequence ID" value="NZ_CP042431.1"/>
</dbReference>
<reference evidence="1 2" key="1">
    <citation type="submission" date="2019-02" db="EMBL/GenBank/DDBJ databases">
        <title>Genomic Encyclopedia of Type Strains, Phase IV (KMG-IV): sequencing the most valuable type-strain genomes for metagenomic binning, comparative biology and taxonomic classification.</title>
        <authorList>
            <person name="Goeker M."/>
        </authorList>
    </citation>
    <scope>NUCLEOTIDE SEQUENCE [LARGE SCALE GENOMIC DNA]</scope>
    <source>
        <strain evidence="1 2">DSM 18116</strain>
    </source>
</reference>
<dbReference type="EMBL" id="SGXA01000001">
    <property type="protein sequence ID" value="RZS75929.1"/>
    <property type="molecule type" value="Genomic_DNA"/>
</dbReference>